<keyword evidence="2" id="KW-0812">Transmembrane</keyword>
<dbReference type="EC" id="7.1.1.-" evidence="2"/>
<feature type="transmembrane region" description="Helical" evidence="2">
    <location>
        <begin position="6"/>
        <end position="24"/>
    </location>
</feature>
<feature type="transmembrane region" description="Helical" evidence="2">
    <location>
        <begin position="31"/>
        <end position="48"/>
    </location>
</feature>
<keyword evidence="3" id="KW-0830">Ubiquinone</keyword>
<comment type="function">
    <text evidence="2">NDH-1 shuttles electrons from NADH, via FMN and iron-sulfur (Fe-S) centers, to quinones in the respiratory chain. Couples the redox reaction to proton translocation (for every two electrons transferred, four hydrogen ions are translocated across the cytoplasmic membrane), and thus conserves the redox energy in a proton gradient.</text>
</comment>
<evidence type="ECO:0000313" key="3">
    <source>
        <dbReference type="EMBL" id="API58183.1"/>
    </source>
</evidence>
<proteinExistence type="inferred from homology"/>
<keyword evidence="2" id="KW-0874">Quinone</keyword>
<keyword evidence="2" id="KW-1133">Transmembrane helix</keyword>
<dbReference type="InterPro" id="IPR001457">
    <property type="entry name" value="NADH_UbQ/plastoQ_OxRdtase_su6"/>
</dbReference>
<dbReference type="GO" id="GO:0005886">
    <property type="term" value="C:plasma membrane"/>
    <property type="evidence" value="ECO:0007669"/>
    <property type="project" value="UniProtKB-SubCell"/>
</dbReference>
<dbReference type="GO" id="GO:0048038">
    <property type="term" value="F:quinone binding"/>
    <property type="evidence" value="ECO:0007669"/>
    <property type="project" value="UniProtKB-UniRule"/>
</dbReference>
<gene>
    <name evidence="3" type="ORF">BSL82_01755</name>
</gene>
<dbReference type="GO" id="GO:0008137">
    <property type="term" value="F:NADH dehydrogenase (ubiquinone) activity"/>
    <property type="evidence" value="ECO:0007669"/>
    <property type="project" value="UniProtKB-UniRule"/>
</dbReference>
<evidence type="ECO:0000256" key="2">
    <source>
        <dbReference type="RuleBase" id="RU004429"/>
    </source>
</evidence>
<dbReference type="Pfam" id="PF00499">
    <property type="entry name" value="Oxidored_q3"/>
    <property type="match status" value="1"/>
</dbReference>
<feature type="transmembrane region" description="Helical" evidence="2">
    <location>
        <begin position="144"/>
        <end position="165"/>
    </location>
</feature>
<keyword evidence="2" id="KW-0520">NAD</keyword>
<dbReference type="Gene3D" id="1.20.120.1200">
    <property type="entry name" value="NADH-ubiquinone/plastoquinone oxidoreductase chain 6, subunit NuoJ"/>
    <property type="match status" value="1"/>
</dbReference>
<feature type="transmembrane region" description="Helical" evidence="2">
    <location>
        <begin position="54"/>
        <end position="78"/>
    </location>
</feature>
<keyword evidence="2" id="KW-1003">Cell membrane</keyword>
<dbReference type="RefSeq" id="WP_072595759.1">
    <property type="nucleotide sequence ID" value="NZ_CP018221.1"/>
</dbReference>
<name>A0A1L3ZRD1_9SPHN</name>
<keyword evidence="4" id="KW-1185">Reference proteome</keyword>
<dbReference type="NCBIfam" id="NF005164">
    <property type="entry name" value="PRK06638.1-4"/>
    <property type="match status" value="1"/>
</dbReference>
<comment type="subcellular location">
    <subcellularLocation>
        <location evidence="2">Cell membrane</location>
        <topology evidence="2">Multi-pass membrane protein</topology>
    </subcellularLocation>
</comment>
<keyword evidence="2" id="KW-0472">Membrane</keyword>
<dbReference type="STRING" id="1921510.BSL82_01755"/>
<dbReference type="Proteomes" id="UP000182063">
    <property type="component" value="Chromosome"/>
</dbReference>
<comment type="catalytic activity">
    <reaction evidence="2">
        <text>a quinone + NADH + 5 H(+)(in) = a quinol + NAD(+) + 4 H(+)(out)</text>
        <dbReference type="Rhea" id="RHEA:57888"/>
        <dbReference type="ChEBI" id="CHEBI:15378"/>
        <dbReference type="ChEBI" id="CHEBI:24646"/>
        <dbReference type="ChEBI" id="CHEBI:57540"/>
        <dbReference type="ChEBI" id="CHEBI:57945"/>
        <dbReference type="ChEBI" id="CHEBI:132124"/>
    </reaction>
</comment>
<dbReference type="InterPro" id="IPR042106">
    <property type="entry name" value="Nuo/plastoQ_OxRdtase_6_NuoJ"/>
</dbReference>
<sequence>MIQAIAFYLFAGIVIASGALTILARNPVHSVLWLILAFFNAAGLFLLLGAEFLAALLVIVYVGAVAVLFLFVVMMLDIDFSELRAGFARYLPFSLLLAAVLGAELIFAVGAWNAGLIEPAARAAVPSPHMSNTEALGSVIYTRYAYVFEAAGLVLLVAMIGAIVLTHRQRGGVRRQNIGKQVARRPEDAVRLEKPETGQGVTL</sequence>
<reference evidence="4" key="1">
    <citation type="submission" date="2016-11" db="EMBL/GenBank/DDBJ databases">
        <title>Complete Genome Sequence of alachlor-degrading Sphingomonas sp. strain JJ-A5.</title>
        <authorList>
            <person name="Lee H."/>
            <person name="Ka J.-O."/>
        </authorList>
    </citation>
    <scope>NUCLEOTIDE SEQUENCE [LARGE SCALE GENOMIC DNA]</scope>
    <source>
        <strain evidence="4">JJ-A5</strain>
    </source>
</reference>
<dbReference type="EMBL" id="CP018221">
    <property type="protein sequence ID" value="API58183.1"/>
    <property type="molecule type" value="Genomic_DNA"/>
</dbReference>
<dbReference type="PANTHER" id="PTHR33269">
    <property type="entry name" value="NADH-UBIQUINONE OXIDOREDUCTASE CHAIN 6"/>
    <property type="match status" value="1"/>
</dbReference>
<protein>
    <recommendedName>
        <fullName evidence="2">NADH-quinone oxidoreductase subunit J</fullName>
        <ecNumber evidence="2">7.1.1.-</ecNumber>
    </recommendedName>
</protein>
<comment type="similarity">
    <text evidence="1 2">Belongs to the complex I subunit 6 family.</text>
</comment>
<feature type="transmembrane region" description="Helical" evidence="2">
    <location>
        <begin position="90"/>
        <end position="112"/>
    </location>
</feature>
<dbReference type="OrthoDB" id="9795409at2"/>
<dbReference type="KEGG" id="sphj:BSL82_01755"/>
<dbReference type="AlphaFoldDB" id="A0A1L3ZRD1"/>
<organism evidence="3 4">
    <name type="scientific">Tardibacter chloracetimidivorans</name>
    <dbReference type="NCBI Taxonomy" id="1921510"/>
    <lineage>
        <taxon>Bacteria</taxon>
        <taxon>Pseudomonadati</taxon>
        <taxon>Pseudomonadota</taxon>
        <taxon>Alphaproteobacteria</taxon>
        <taxon>Sphingomonadales</taxon>
        <taxon>Sphingomonadaceae</taxon>
        <taxon>Tardibacter</taxon>
    </lineage>
</organism>
<evidence type="ECO:0000313" key="4">
    <source>
        <dbReference type="Proteomes" id="UP000182063"/>
    </source>
</evidence>
<accession>A0A1L3ZRD1</accession>
<evidence type="ECO:0000256" key="1">
    <source>
        <dbReference type="ARBA" id="ARBA00005698"/>
    </source>
</evidence>
<dbReference type="PANTHER" id="PTHR33269:SF17">
    <property type="entry name" value="NADH-UBIQUINONE OXIDOREDUCTASE CHAIN 6"/>
    <property type="match status" value="1"/>
</dbReference>